<dbReference type="SMART" id="SM00979">
    <property type="entry name" value="TIFY"/>
    <property type="match status" value="1"/>
</dbReference>
<organism evidence="5 6">
    <name type="scientific">Fraxinus pennsylvanica</name>
    <dbReference type="NCBI Taxonomy" id="56036"/>
    <lineage>
        <taxon>Eukaryota</taxon>
        <taxon>Viridiplantae</taxon>
        <taxon>Streptophyta</taxon>
        <taxon>Embryophyta</taxon>
        <taxon>Tracheophyta</taxon>
        <taxon>Spermatophyta</taxon>
        <taxon>Magnoliopsida</taxon>
        <taxon>eudicotyledons</taxon>
        <taxon>Gunneridae</taxon>
        <taxon>Pentapetalae</taxon>
        <taxon>asterids</taxon>
        <taxon>lamiids</taxon>
        <taxon>Lamiales</taxon>
        <taxon>Oleaceae</taxon>
        <taxon>Oleeae</taxon>
        <taxon>Fraxinus</taxon>
    </lineage>
</organism>
<evidence type="ECO:0000256" key="3">
    <source>
        <dbReference type="SAM" id="MobiDB-lite"/>
    </source>
</evidence>
<protein>
    <recommendedName>
        <fullName evidence="2">Protein TIFY</fullName>
    </recommendedName>
    <alternativeName>
        <fullName evidence="2">Jasmonate ZIM domain-containing protein</fullName>
    </alternativeName>
</protein>
<feature type="region of interest" description="Disordered" evidence="3">
    <location>
        <begin position="1"/>
        <end position="31"/>
    </location>
</feature>
<dbReference type="Proteomes" id="UP000834106">
    <property type="component" value="Chromosome 22"/>
</dbReference>
<sequence>MQESVAMLPEGAIPKSPLDKPLQQLTEDDISQITREDCRRYLKEKGMRRPSWNKSQAIQQVIMLKRLLETTTSDTEAEPLKKLYRPNNEYDDNPQRVSEGTFESAEEKLPFLSKDLGKPDSSGDLSGSLVAANNESAPPRTVGSTNIPAGQMIIFYCGKVNVYDDVPADKVHAIMHFAASPLQFPQEPPFDITVPVQPSPCHSQSVSGNVCADSATVLSPTLQTAKMSDNSLLHGEESNMLHEDYPAEGPSTRKASVQRYLEKRKDRFKSKRKIGMTSCAGLDTYVNHQVGNQIPNEHSRKSDACSPPQIRPPSTPTWLKVLEKMD</sequence>
<dbReference type="PANTHER" id="PTHR33077">
    <property type="entry name" value="PROTEIN TIFY 4A-RELATED-RELATED"/>
    <property type="match status" value="1"/>
</dbReference>
<gene>
    <name evidence="5" type="ORF">FPE_LOCUS33118</name>
</gene>
<evidence type="ECO:0000256" key="1">
    <source>
        <dbReference type="ARBA" id="ARBA00008614"/>
    </source>
</evidence>
<evidence type="ECO:0000313" key="5">
    <source>
        <dbReference type="EMBL" id="CAI9785688.1"/>
    </source>
</evidence>
<dbReference type="EMBL" id="OU503057">
    <property type="protein sequence ID" value="CAI9785688.1"/>
    <property type="molecule type" value="Genomic_DNA"/>
</dbReference>
<dbReference type="AlphaFoldDB" id="A0AAD2ADK8"/>
<dbReference type="GO" id="GO:2000022">
    <property type="term" value="P:regulation of jasmonic acid mediated signaling pathway"/>
    <property type="evidence" value="ECO:0007669"/>
    <property type="project" value="UniProtKB-UniRule"/>
</dbReference>
<comment type="domain">
    <text evidence="2">The jas domain is required for interaction with COI1.</text>
</comment>
<dbReference type="PROSITE" id="PS51320">
    <property type="entry name" value="TIFY"/>
    <property type="match status" value="1"/>
</dbReference>
<keyword evidence="2" id="KW-0539">Nucleus</keyword>
<reference evidence="5" key="1">
    <citation type="submission" date="2023-05" db="EMBL/GenBank/DDBJ databases">
        <authorList>
            <person name="Huff M."/>
        </authorList>
    </citation>
    <scope>NUCLEOTIDE SEQUENCE</scope>
</reference>
<accession>A0AAD2ADK8</accession>
<dbReference type="Pfam" id="PF06200">
    <property type="entry name" value="tify"/>
    <property type="match status" value="1"/>
</dbReference>
<keyword evidence="2" id="KW-1184">Jasmonic acid signaling pathway</keyword>
<evidence type="ECO:0000313" key="6">
    <source>
        <dbReference type="Proteomes" id="UP000834106"/>
    </source>
</evidence>
<dbReference type="PANTHER" id="PTHR33077:SF60">
    <property type="entry name" value="TIFY DOMAIN-CONTAINING PROTEIN"/>
    <property type="match status" value="1"/>
</dbReference>
<dbReference type="GO" id="GO:0031347">
    <property type="term" value="P:regulation of defense response"/>
    <property type="evidence" value="ECO:0007669"/>
    <property type="project" value="UniProtKB-UniRule"/>
</dbReference>
<proteinExistence type="inferred from homology"/>
<comment type="subcellular location">
    <subcellularLocation>
        <location evidence="2">Nucleus</location>
    </subcellularLocation>
</comment>
<keyword evidence="6" id="KW-1185">Reference proteome</keyword>
<dbReference type="Pfam" id="PF09425">
    <property type="entry name" value="Jas_motif"/>
    <property type="match status" value="1"/>
</dbReference>
<feature type="region of interest" description="Disordered" evidence="3">
    <location>
        <begin position="293"/>
        <end position="326"/>
    </location>
</feature>
<name>A0AAD2ADK8_9LAMI</name>
<comment type="function">
    <text evidence="2">Repressor of jasmonate responses.</text>
</comment>
<evidence type="ECO:0000259" key="4">
    <source>
        <dbReference type="PROSITE" id="PS51320"/>
    </source>
</evidence>
<comment type="similarity">
    <text evidence="1 2">Belongs to the TIFY/JAZ family.</text>
</comment>
<feature type="compositionally biased region" description="Polar residues" evidence="3">
    <location>
        <begin position="131"/>
        <end position="143"/>
    </location>
</feature>
<dbReference type="GO" id="GO:0009611">
    <property type="term" value="P:response to wounding"/>
    <property type="evidence" value="ECO:0007669"/>
    <property type="project" value="UniProtKB-UniRule"/>
</dbReference>
<dbReference type="InterPro" id="IPR010399">
    <property type="entry name" value="Tify_dom"/>
</dbReference>
<evidence type="ECO:0000256" key="2">
    <source>
        <dbReference type="RuleBase" id="RU369065"/>
    </source>
</evidence>
<dbReference type="GO" id="GO:0005634">
    <property type="term" value="C:nucleus"/>
    <property type="evidence" value="ECO:0007669"/>
    <property type="project" value="UniProtKB-SubCell"/>
</dbReference>
<feature type="region of interest" description="Disordered" evidence="3">
    <location>
        <begin position="78"/>
        <end position="143"/>
    </location>
</feature>
<dbReference type="InterPro" id="IPR018467">
    <property type="entry name" value="CCT_CS"/>
</dbReference>
<dbReference type="InterPro" id="IPR040390">
    <property type="entry name" value="TIFY/JAZ"/>
</dbReference>
<feature type="domain" description="Tify" evidence="4">
    <location>
        <begin position="145"/>
        <end position="180"/>
    </location>
</feature>